<gene>
    <name evidence="2" type="ORF">WMY93_007097</name>
</gene>
<accession>A0AAW0PP89</accession>
<feature type="compositionally biased region" description="Basic and acidic residues" evidence="1">
    <location>
        <begin position="74"/>
        <end position="88"/>
    </location>
</feature>
<comment type="caution">
    <text evidence="2">The sequence shown here is derived from an EMBL/GenBank/DDBJ whole genome shotgun (WGS) entry which is preliminary data.</text>
</comment>
<dbReference type="EMBL" id="JBBPFD010000004">
    <property type="protein sequence ID" value="KAK7930702.1"/>
    <property type="molecule type" value="Genomic_DNA"/>
</dbReference>
<name>A0AAW0PP89_9GOBI</name>
<evidence type="ECO:0000313" key="3">
    <source>
        <dbReference type="Proteomes" id="UP001460270"/>
    </source>
</evidence>
<organism evidence="2 3">
    <name type="scientific">Mugilogobius chulae</name>
    <name type="common">yellowstripe goby</name>
    <dbReference type="NCBI Taxonomy" id="88201"/>
    <lineage>
        <taxon>Eukaryota</taxon>
        <taxon>Metazoa</taxon>
        <taxon>Chordata</taxon>
        <taxon>Craniata</taxon>
        <taxon>Vertebrata</taxon>
        <taxon>Euteleostomi</taxon>
        <taxon>Actinopterygii</taxon>
        <taxon>Neopterygii</taxon>
        <taxon>Teleostei</taxon>
        <taxon>Neoteleostei</taxon>
        <taxon>Acanthomorphata</taxon>
        <taxon>Gobiaria</taxon>
        <taxon>Gobiiformes</taxon>
        <taxon>Gobioidei</taxon>
        <taxon>Gobiidae</taxon>
        <taxon>Gobionellinae</taxon>
        <taxon>Mugilogobius</taxon>
    </lineage>
</organism>
<reference evidence="3" key="1">
    <citation type="submission" date="2024-04" db="EMBL/GenBank/DDBJ databases">
        <title>Salinicola lusitanus LLJ914,a marine bacterium isolated from the Okinawa Trough.</title>
        <authorList>
            <person name="Li J."/>
        </authorList>
    </citation>
    <scope>NUCLEOTIDE SEQUENCE [LARGE SCALE GENOMIC DNA]</scope>
</reference>
<dbReference type="Proteomes" id="UP001460270">
    <property type="component" value="Unassembled WGS sequence"/>
</dbReference>
<proteinExistence type="predicted"/>
<sequence length="180" mass="19275">MAPFFLLDKISPLQKKGLLSFNAAGKPQIETAPVLCSHMIEGLVSDRSCCSLIRDPTHLAQDILHMPHALQPGHRSDCPCEREREGGEGGHAPAAGISPKMDGVIVREGRQRKRILFILRAAASAHRDALPRGKLGASVIFYECTHTGLAAARGALCTRGDSVLFVSVAAPPRKMTLPAP</sequence>
<evidence type="ECO:0000313" key="2">
    <source>
        <dbReference type="EMBL" id="KAK7930702.1"/>
    </source>
</evidence>
<feature type="region of interest" description="Disordered" evidence="1">
    <location>
        <begin position="74"/>
        <end position="98"/>
    </location>
</feature>
<keyword evidence="3" id="KW-1185">Reference proteome</keyword>
<dbReference type="AlphaFoldDB" id="A0AAW0PP89"/>
<evidence type="ECO:0000256" key="1">
    <source>
        <dbReference type="SAM" id="MobiDB-lite"/>
    </source>
</evidence>
<protein>
    <submittedName>
        <fullName evidence="2">Uncharacterized protein</fullName>
    </submittedName>
</protein>